<comment type="caution">
    <text evidence="15">The sequence shown here is derived from an EMBL/GenBank/DDBJ whole genome shotgun (WGS) entry which is preliminary data.</text>
</comment>
<dbReference type="InterPro" id="IPR036396">
    <property type="entry name" value="Cyt_P450_sf"/>
</dbReference>
<feature type="transmembrane region" description="Helical" evidence="14">
    <location>
        <begin position="41"/>
        <end position="60"/>
    </location>
</feature>
<keyword evidence="8 13" id="KW-0560">Oxidoreductase</keyword>
<keyword evidence="10 13" id="KW-0503">Monooxygenase</keyword>
<dbReference type="InterPro" id="IPR002402">
    <property type="entry name" value="Cyt_P450_E_grp-II"/>
</dbReference>
<dbReference type="InterPro" id="IPR002974">
    <property type="entry name" value="Cyt_P450_E_CYP52_ascomycetes"/>
</dbReference>
<dbReference type="InParanoid" id="G9MUH4"/>
<comment type="cofactor">
    <cofactor evidence="1 12">
        <name>heme</name>
        <dbReference type="ChEBI" id="CHEBI:30413"/>
    </cofactor>
</comment>
<evidence type="ECO:0000256" key="14">
    <source>
        <dbReference type="SAM" id="Phobius"/>
    </source>
</evidence>
<organism evidence="15 16">
    <name type="scientific">Hypocrea virens (strain Gv29-8 / FGSC 10586)</name>
    <name type="common">Gliocladium virens</name>
    <name type="synonym">Trichoderma virens</name>
    <dbReference type="NCBI Taxonomy" id="413071"/>
    <lineage>
        <taxon>Eukaryota</taxon>
        <taxon>Fungi</taxon>
        <taxon>Dikarya</taxon>
        <taxon>Ascomycota</taxon>
        <taxon>Pezizomycotina</taxon>
        <taxon>Sordariomycetes</taxon>
        <taxon>Hypocreomycetidae</taxon>
        <taxon>Hypocreales</taxon>
        <taxon>Hypocreaceae</taxon>
        <taxon>Trichoderma</taxon>
    </lineage>
</organism>
<proteinExistence type="inferred from homology"/>
<dbReference type="GO" id="GO:0016020">
    <property type="term" value="C:membrane"/>
    <property type="evidence" value="ECO:0007669"/>
    <property type="project" value="UniProtKB-SubCell"/>
</dbReference>
<evidence type="ECO:0000256" key="1">
    <source>
        <dbReference type="ARBA" id="ARBA00001971"/>
    </source>
</evidence>
<keyword evidence="4 12" id="KW-0349">Heme</keyword>
<keyword evidence="7 14" id="KW-1133">Transmembrane helix</keyword>
<dbReference type="GO" id="GO:0016712">
    <property type="term" value="F:oxidoreductase activity, acting on paired donors, with incorporation or reduction of molecular oxygen, reduced flavin or flavoprotein as one donor, and incorporation of one atom of oxygen"/>
    <property type="evidence" value="ECO:0007669"/>
    <property type="project" value="InterPro"/>
</dbReference>
<dbReference type="PRINTS" id="PR00385">
    <property type="entry name" value="P450"/>
</dbReference>
<feature type="binding site" description="axial binding residue" evidence="12">
    <location>
        <position position="498"/>
    </location>
    <ligand>
        <name>heme</name>
        <dbReference type="ChEBI" id="CHEBI:30413"/>
    </ligand>
    <ligandPart>
        <name>Fe</name>
        <dbReference type="ChEBI" id="CHEBI:18248"/>
    </ligandPart>
</feature>
<evidence type="ECO:0008006" key="17">
    <source>
        <dbReference type="Google" id="ProtNLM"/>
    </source>
</evidence>
<dbReference type="HOGENOM" id="CLU_001570_27_0_1"/>
<dbReference type="GeneID" id="25795303"/>
<comment type="similarity">
    <text evidence="3 13">Belongs to the cytochrome P450 family.</text>
</comment>
<evidence type="ECO:0000256" key="13">
    <source>
        <dbReference type="RuleBase" id="RU000461"/>
    </source>
</evidence>
<keyword evidence="5 14" id="KW-0812">Transmembrane</keyword>
<accession>G9MUH4</accession>
<keyword evidence="9 12" id="KW-0408">Iron</keyword>
<evidence type="ECO:0000256" key="7">
    <source>
        <dbReference type="ARBA" id="ARBA00022989"/>
    </source>
</evidence>
<evidence type="ECO:0000256" key="6">
    <source>
        <dbReference type="ARBA" id="ARBA00022723"/>
    </source>
</evidence>
<dbReference type="Pfam" id="PF00067">
    <property type="entry name" value="p450"/>
    <property type="match status" value="2"/>
</dbReference>
<comment type="subcellular location">
    <subcellularLocation>
        <location evidence="2">Membrane</location>
        <topology evidence="2">Single-pass membrane protein</topology>
    </subcellularLocation>
</comment>
<dbReference type="PANTHER" id="PTHR24287:SF17">
    <property type="entry name" value="P450, PUTATIVE (EUROFUNG)-RELATED"/>
    <property type="match status" value="1"/>
</dbReference>
<name>G9MUH4_HYPVG</name>
<evidence type="ECO:0000256" key="8">
    <source>
        <dbReference type="ARBA" id="ARBA00023002"/>
    </source>
</evidence>
<dbReference type="PRINTS" id="PR00464">
    <property type="entry name" value="EP450II"/>
</dbReference>
<feature type="transmembrane region" description="Helical" evidence="14">
    <location>
        <begin position="7"/>
        <end position="26"/>
    </location>
</feature>
<dbReference type="PRINTS" id="PR01239">
    <property type="entry name" value="EP450IICYP52"/>
</dbReference>
<dbReference type="GO" id="GO:0005506">
    <property type="term" value="F:iron ion binding"/>
    <property type="evidence" value="ECO:0007669"/>
    <property type="project" value="InterPro"/>
</dbReference>
<dbReference type="OMA" id="MKNGFMA"/>
<dbReference type="Proteomes" id="UP000007115">
    <property type="component" value="Unassembled WGS sequence"/>
</dbReference>
<evidence type="ECO:0000313" key="16">
    <source>
        <dbReference type="Proteomes" id="UP000007115"/>
    </source>
</evidence>
<protein>
    <recommendedName>
        <fullName evidence="17">Cytochrome P450</fullName>
    </recommendedName>
</protein>
<keyword evidence="11 14" id="KW-0472">Membrane</keyword>
<sequence>MSAVLSEFAHLIGAVISGGYIVWSIVERVSLKYINRDLTPFAAYSSLWIAVVLVPFFIYIRNRLYYLRGSRMHDCKPAKVYPHRDPILGLDMLFIMLKAVREHKVLSIWYSLFHSIGSTYWTLTTGKWVLMTCEPENIKALLSTQFESWPLSPIRKKGLEEVLGPHAIFTVDGPEWQHARAMIRPSFVRRQITDLEYMDRHVENFLDRLPKDSSKFDIQELLYLFTMDVSTDFMFGHSTNMLTNPSKEALEFTNSFDYMLYAAATRGRLGWLLLLMPDKRFRECIKVCNSFIDRYVADAITQDKEKERSYVFMYELIQSGASPRMVRDQLMALILGGRDTSASTMTSLFWILARRPDVVKKLRNEISDLNGRKPTCEELKTLKYLNMVLKEGITMSHFPQFCFPRNMLTCIVALRLWPPLPSNMRTSNKDIVLPKGGGLDGQSPVFVPKGTDCRFSTYSLHRRKDLYGEDAEEFRPERWESLRPSWEYIPFSGGPRICIGQQFALTQMLYLIARVLQHFDQIKPADNNPMLQKAGTTISMVKGCWIYLTPP</sequence>
<reference evidence="15 16" key="1">
    <citation type="journal article" date="2011" name="Genome Biol.">
        <title>Comparative genome sequence analysis underscores mycoparasitism as the ancestral life style of Trichoderma.</title>
        <authorList>
            <person name="Kubicek C.P."/>
            <person name="Herrera-Estrella A."/>
            <person name="Seidl-Seiboth V."/>
            <person name="Martinez D.A."/>
            <person name="Druzhinina I.S."/>
            <person name="Thon M."/>
            <person name="Zeilinger S."/>
            <person name="Casas-Flores S."/>
            <person name="Horwitz B.A."/>
            <person name="Mukherjee P.K."/>
            <person name="Mukherjee M."/>
            <person name="Kredics L."/>
            <person name="Alcaraz L.D."/>
            <person name="Aerts A."/>
            <person name="Antal Z."/>
            <person name="Atanasova L."/>
            <person name="Cervantes-Badillo M.G."/>
            <person name="Challacombe J."/>
            <person name="Chertkov O."/>
            <person name="McCluskey K."/>
            <person name="Coulpier F."/>
            <person name="Deshpande N."/>
            <person name="von Doehren H."/>
            <person name="Ebbole D.J."/>
            <person name="Esquivel-Naranjo E.U."/>
            <person name="Fekete E."/>
            <person name="Flipphi M."/>
            <person name="Glaser F."/>
            <person name="Gomez-Rodriguez E.Y."/>
            <person name="Gruber S."/>
            <person name="Han C."/>
            <person name="Henrissat B."/>
            <person name="Hermosa R."/>
            <person name="Hernandez-Onate M."/>
            <person name="Karaffa L."/>
            <person name="Kosti I."/>
            <person name="Le Crom S."/>
            <person name="Lindquist E."/>
            <person name="Lucas S."/>
            <person name="Luebeck M."/>
            <person name="Luebeck P.S."/>
            <person name="Margeot A."/>
            <person name="Metz B."/>
            <person name="Misra M."/>
            <person name="Nevalainen H."/>
            <person name="Omann M."/>
            <person name="Packer N."/>
            <person name="Perrone G."/>
            <person name="Uresti-Rivera E.E."/>
            <person name="Salamov A."/>
            <person name="Schmoll M."/>
            <person name="Seiboth B."/>
            <person name="Shapiro H."/>
            <person name="Sukno S."/>
            <person name="Tamayo-Ramos J.A."/>
            <person name="Tisch D."/>
            <person name="Wiest A."/>
            <person name="Wilkinson H.H."/>
            <person name="Zhang M."/>
            <person name="Coutinho P.M."/>
            <person name="Kenerley C.M."/>
            <person name="Monte E."/>
            <person name="Baker S.E."/>
            <person name="Grigoriev I.V."/>
        </authorList>
    </citation>
    <scope>NUCLEOTIDE SEQUENCE [LARGE SCALE GENOMIC DNA]</scope>
    <source>
        <strain evidence="16">Gv29-8 / FGSC 10586</strain>
    </source>
</reference>
<dbReference type="eggNOG" id="KOG0157">
    <property type="taxonomic scope" value="Eukaryota"/>
</dbReference>
<dbReference type="InterPro" id="IPR047146">
    <property type="entry name" value="Cyt_P450_E_CYP52_fungi"/>
</dbReference>
<evidence type="ECO:0000256" key="2">
    <source>
        <dbReference type="ARBA" id="ARBA00004167"/>
    </source>
</evidence>
<dbReference type="CDD" id="cd11063">
    <property type="entry name" value="CYP52"/>
    <property type="match status" value="1"/>
</dbReference>
<dbReference type="InterPro" id="IPR001128">
    <property type="entry name" value="Cyt_P450"/>
</dbReference>
<dbReference type="OrthoDB" id="1470350at2759"/>
<keyword evidence="6 12" id="KW-0479">Metal-binding</keyword>
<dbReference type="GO" id="GO:0020037">
    <property type="term" value="F:heme binding"/>
    <property type="evidence" value="ECO:0007669"/>
    <property type="project" value="InterPro"/>
</dbReference>
<gene>
    <name evidence="15" type="ORF">TRIVIDRAFT_53311</name>
</gene>
<evidence type="ECO:0000256" key="5">
    <source>
        <dbReference type="ARBA" id="ARBA00022692"/>
    </source>
</evidence>
<dbReference type="RefSeq" id="XP_013956111.1">
    <property type="nucleotide sequence ID" value="XM_014100636.1"/>
</dbReference>
<dbReference type="AlphaFoldDB" id="G9MUH4"/>
<evidence type="ECO:0000256" key="10">
    <source>
        <dbReference type="ARBA" id="ARBA00023033"/>
    </source>
</evidence>
<dbReference type="PROSITE" id="PS00086">
    <property type="entry name" value="CYTOCHROME_P450"/>
    <property type="match status" value="1"/>
</dbReference>
<dbReference type="PANTHER" id="PTHR24287">
    <property type="entry name" value="P450, PUTATIVE (EUROFUNG)-RELATED"/>
    <property type="match status" value="1"/>
</dbReference>
<dbReference type="InterPro" id="IPR017972">
    <property type="entry name" value="Cyt_P450_CS"/>
</dbReference>
<evidence type="ECO:0000256" key="4">
    <source>
        <dbReference type="ARBA" id="ARBA00022617"/>
    </source>
</evidence>
<dbReference type="VEuPathDB" id="FungiDB:TRIVIDRAFT_53311"/>
<evidence type="ECO:0000256" key="3">
    <source>
        <dbReference type="ARBA" id="ARBA00010617"/>
    </source>
</evidence>
<evidence type="ECO:0000256" key="9">
    <source>
        <dbReference type="ARBA" id="ARBA00023004"/>
    </source>
</evidence>
<dbReference type="EMBL" id="ABDF02000056">
    <property type="protein sequence ID" value="EHK21918.1"/>
    <property type="molecule type" value="Genomic_DNA"/>
</dbReference>
<dbReference type="STRING" id="413071.G9MUH4"/>
<evidence type="ECO:0000256" key="12">
    <source>
        <dbReference type="PIRSR" id="PIRSR602402-1"/>
    </source>
</evidence>
<evidence type="ECO:0000256" key="11">
    <source>
        <dbReference type="ARBA" id="ARBA00023136"/>
    </source>
</evidence>
<dbReference type="SUPFAM" id="SSF48264">
    <property type="entry name" value="Cytochrome P450"/>
    <property type="match status" value="1"/>
</dbReference>
<evidence type="ECO:0000313" key="15">
    <source>
        <dbReference type="EMBL" id="EHK21918.1"/>
    </source>
</evidence>
<keyword evidence="16" id="KW-1185">Reference proteome</keyword>
<dbReference type="Gene3D" id="1.10.630.10">
    <property type="entry name" value="Cytochrome P450"/>
    <property type="match status" value="1"/>
</dbReference>